<evidence type="ECO:0000313" key="5">
    <source>
        <dbReference type="Proteomes" id="UP001549257"/>
    </source>
</evidence>
<dbReference type="Proteomes" id="UP001549257">
    <property type="component" value="Unassembled WGS sequence"/>
</dbReference>
<sequence>MTHPPSGPRPTAVVLGASHWHALLYRAGLARRFRVLAMQDQRPDAVRGFAESLGITPTASVHDALEHDDIDVVFVFSPHHEMLEVGRNLIDRGIPFVIEKPGGMSLEQLKTLEGEAHAAGVPATIPLVQRDAPIDTWLRRSGDIVYERMAFVAGPPNRYEQNGNPWMLDPALSGGGSLMNLGPHFVDMAIRHIGHPAEVIRKKSTALHDERVDDHATMILTTTTGREAIVEVGYAFPDSPLKRYCSFTAAGTNGFATVDTNGSASFTDRSGVTTTAVLEVDSDPLYDVFVDGVADTLSSGFTGMPTLTELMETMKIIWSTEQTGARVHG</sequence>
<dbReference type="InterPro" id="IPR055170">
    <property type="entry name" value="GFO_IDH_MocA-like_dom"/>
</dbReference>
<evidence type="ECO:0000256" key="1">
    <source>
        <dbReference type="ARBA" id="ARBA00023027"/>
    </source>
</evidence>
<gene>
    <name evidence="4" type="ORF">ABIE21_001053</name>
</gene>
<comment type="caution">
    <text evidence="4">The sequence shown here is derived from an EMBL/GenBank/DDBJ whole genome shotgun (WGS) entry which is preliminary data.</text>
</comment>
<accession>A0ABV2QM37</accession>
<evidence type="ECO:0000313" key="4">
    <source>
        <dbReference type="EMBL" id="MET4581563.1"/>
    </source>
</evidence>
<reference evidence="4 5" key="1">
    <citation type="submission" date="2024-06" db="EMBL/GenBank/DDBJ databases">
        <title>Sorghum-associated microbial communities from plants grown in Nebraska, USA.</title>
        <authorList>
            <person name="Schachtman D."/>
        </authorList>
    </citation>
    <scope>NUCLEOTIDE SEQUENCE [LARGE SCALE GENOMIC DNA]</scope>
    <source>
        <strain evidence="4 5">2857</strain>
    </source>
</reference>
<dbReference type="EMBL" id="JBEPSJ010000001">
    <property type="protein sequence ID" value="MET4581563.1"/>
    <property type="molecule type" value="Genomic_DNA"/>
</dbReference>
<feature type="domain" description="Gfo/Idh/MocA-like oxidoreductase N-terminal" evidence="2">
    <location>
        <begin position="31"/>
        <end position="121"/>
    </location>
</feature>
<evidence type="ECO:0000259" key="3">
    <source>
        <dbReference type="Pfam" id="PF22725"/>
    </source>
</evidence>
<keyword evidence="1" id="KW-0520">NAD</keyword>
<feature type="domain" description="GFO/IDH/MocA-like oxidoreductase" evidence="3">
    <location>
        <begin position="142"/>
        <end position="254"/>
    </location>
</feature>
<keyword evidence="5" id="KW-1185">Reference proteome</keyword>
<protein>
    <submittedName>
        <fullName evidence="4">Dehydrogenase</fullName>
    </submittedName>
</protein>
<dbReference type="Gene3D" id="3.40.50.720">
    <property type="entry name" value="NAD(P)-binding Rossmann-like Domain"/>
    <property type="match status" value="1"/>
</dbReference>
<organism evidence="4 5">
    <name type="scientific">Conyzicola nivalis</name>
    <dbReference type="NCBI Taxonomy" id="1477021"/>
    <lineage>
        <taxon>Bacteria</taxon>
        <taxon>Bacillati</taxon>
        <taxon>Actinomycetota</taxon>
        <taxon>Actinomycetes</taxon>
        <taxon>Micrococcales</taxon>
        <taxon>Microbacteriaceae</taxon>
        <taxon>Conyzicola</taxon>
    </lineage>
</organism>
<dbReference type="Gene3D" id="3.30.360.10">
    <property type="entry name" value="Dihydrodipicolinate Reductase, domain 2"/>
    <property type="match status" value="1"/>
</dbReference>
<name>A0ABV2QM37_9MICO</name>
<proteinExistence type="predicted"/>
<dbReference type="Pfam" id="PF22725">
    <property type="entry name" value="GFO_IDH_MocA_C3"/>
    <property type="match status" value="1"/>
</dbReference>
<dbReference type="Pfam" id="PF01408">
    <property type="entry name" value="GFO_IDH_MocA"/>
    <property type="match status" value="1"/>
</dbReference>
<dbReference type="PANTHER" id="PTHR43377:SF1">
    <property type="entry name" value="BILIVERDIN REDUCTASE A"/>
    <property type="match status" value="1"/>
</dbReference>
<dbReference type="InterPro" id="IPR036291">
    <property type="entry name" value="NAD(P)-bd_dom_sf"/>
</dbReference>
<dbReference type="SUPFAM" id="SSF51735">
    <property type="entry name" value="NAD(P)-binding Rossmann-fold domains"/>
    <property type="match status" value="1"/>
</dbReference>
<dbReference type="InterPro" id="IPR051450">
    <property type="entry name" value="Gfo/Idh/MocA_Oxidoreductases"/>
</dbReference>
<dbReference type="RefSeq" id="WP_354023729.1">
    <property type="nucleotide sequence ID" value="NZ_JBEPSJ010000001.1"/>
</dbReference>
<dbReference type="SUPFAM" id="SSF55347">
    <property type="entry name" value="Glyceraldehyde-3-phosphate dehydrogenase-like, C-terminal domain"/>
    <property type="match status" value="1"/>
</dbReference>
<evidence type="ECO:0000259" key="2">
    <source>
        <dbReference type="Pfam" id="PF01408"/>
    </source>
</evidence>
<dbReference type="InterPro" id="IPR000683">
    <property type="entry name" value="Gfo/Idh/MocA-like_OxRdtase_N"/>
</dbReference>
<dbReference type="PANTHER" id="PTHR43377">
    <property type="entry name" value="BILIVERDIN REDUCTASE A"/>
    <property type="match status" value="1"/>
</dbReference>